<name>B5YP89_THAPS</name>
<dbReference type="EC" id="3.6.3.14" evidence="12"/>
<dbReference type="PANTHER" id="PTHR13822:SF7">
    <property type="entry name" value="ATP SYNTHASE SUBUNIT DELTA, MITOCHONDRIAL"/>
    <property type="match status" value="1"/>
</dbReference>
<evidence type="ECO:0000256" key="9">
    <source>
        <dbReference type="ARBA" id="ARBA00023128"/>
    </source>
</evidence>
<keyword evidence="8" id="KW-0793">Thylakoid</keyword>
<dbReference type="GeneID" id="7446175"/>
<evidence type="ECO:0000256" key="1">
    <source>
        <dbReference type="ARBA" id="ARBA00004273"/>
    </source>
</evidence>
<dbReference type="InterPro" id="IPR001469">
    <property type="entry name" value="ATP_synth_F1_dsu/esu"/>
</dbReference>
<evidence type="ECO:0000256" key="6">
    <source>
        <dbReference type="ARBA" id="ARBA00022946"/>
    </source>
</evidence>
<keyword evidence="6" id="KW-0809">Transit peptide</keyword>
<dbReference type="PANTHER" id="PTHR13822">
    <property type="entry name" value="ATP SYNTHASE DELTA/EPSILON CHAIN"/>
    <property type="match status" value="1"/>
</dbReference>
<evidence type="ECO:0000256" key="8">
    <source>
        <dbReference type="ARBA" id="ARBA00023078"/>
    </source>
</evidence>
<feature type="non-terminal residue" evidence="12">
    <location>
        <position position="1"/>
    </location>
</feature>
<dbReference type="HAMAP" id="MF_00530">
    <property type="entry name" value="ATP_synth_epsil_bac"/>
    <property type="match status" value="1"/>
</dbReference>
<dbReference type="KEGG" id="tps:THAPS_19298"/>
<evidence type="ECO:0000256" key="7">
    <source>
        <dbReference type="ARBA" id="ARBA00023065"/>
    </source>
</evidence>
<dbReference type="STRING" id="35128.B5YP89"/>
<keyword evidence="10" id="KW-0472">Membrane</keyword>
<gene>
    <name evidence="12" type="ORF">THAPS_19298</name>
</gene>
<dbReference type="SUPFAM" id="SSF51344">
    <property type="entry name" value="Epsilon subunit of F1F0-ATP synthase N-terminal domain"/>
    <property type="match status" value="1"/>
</dbReference>
<dbReference type="FunCoup" id="B5YP89">
    <property type="interactions" value="90"/>
</dbReference>
<dbReference type="Gene3D" id="2.60.15.10">
    <property type="entry name" value="F0F1 ATP synthase delta/epsilon subunit, N-terminal"/>
    <property type="match status" value="1"/>
</dbReference>
<organism evidence="12 13">
    <name type="scientific">Thalassiosira pseudonana</name>
    <name type="common">Marine diatom</name>
    <name type="synonym">Cyclotella nana</name>
    <dbReference type="NCBI Taxonomy" id="35128"/>
    <lineage>
        <taxon>Eukaryota</taxon>
        <taxon>Sar</taxon>
        <taxon>Stramenopiles</taxon>
        <taxon>Ochrophyta</taxon>
        <taxon>Bacillariophyta</taxon>
        <taxon>Coscinodiscophyceae</taxon>
        <taxon>Thalassiosirophycidae</taxon>
        <taxon>Thalassiosirales</taxon>
        <taxon>Thalassiosiraceae</taxon>
        <taxon>Thalassiosira</taxon>
    </lineage>
</organism>
<dbReference type="InterPro" id="IPR036771">
    <property type="entry name" value="ATPsynth_dsu/esu_N"/>
</dbReference>
<dbReference type="AlphaFoldDB" id="B5YP89"/>
<dbReference type="EMBL" id="CP001160">
    <property type="protein sequence ID" value="ACI64416.1"/>
    <property type="molecule type" value="Genomic_DNA"/>
</dbReference>
<keyword evidence="3" id="KW-0813">Transport</keyword>
<dbReference type="InParanoid" id="B5YP89"/>
<dbReference type="GO" id="GO:0015986">
    <property type="term" value="P:proton motive force-driven ATP synthesis"/>
    <property type="evidence" value="ECO:0000318"/>
    <property type="project" value="GO_Central"/>
</dbReference>
<dbReference type="GO" id="GO:0005743">
    <property type="term" value="C:mitochondrial inner membrane"/>
    <property type="evidence" value="ECO:0007669"/>
    <property type="project" value="UniProtKB-SubCell"/>
</dbReference>
<dbReference type="OMA" id="PHQTIYR"/>
<keyword evidence="12" id="KW-0378">Hydrolase</keyword>
<keyword evidence="9" id="KW-0496">Mitochondrion</keyword>
<reference evidence="12 13" key="2">
    <citation type="journal article" date="2008" name="Nature">
        <title>The Phaeodactylum genome reveals the evolutionary history of diatom genomes.</title>
        <authorList>
            <person name="Bowler C."/>
            <person name="Allen A.E."/>
            <person name="Badger J.H."/>
            <person name="Grimwood J."/>
            <person name="Jabbari K."/>
            <person name="Kuo A."/>
            <person name="Maheswari U."/>
            <person name="Martens C."/>
            <person name="Maumus F."/>
            <person name="Otillar R.P."/>
            <person name="Rayko E."/>
            <person name="Salamov A."/>
            <person name="Vandepoele K."/>
            <person name="Beszteri B."/>
            <person name="Gruber A."/>
            <person name="Heijde M."/>
            <person name="Katinka M."/>
            <person name="Mock T."/>
            <person name="Valentin K."/>
            <person name="Verret F."/>
            <person name="Berges J.A."/>
            <person name="Brownlee C."/>
            <person name="Cadoret J.P."/>
            <person name="Chiovitti A."/>
            <person name="Choi C.J."/>
            <person name="Coesel S."/>
            <person name="De Martino A."/>
            <person name="Detter J.C."/>
            <person name="Durkin C."/>
            <person name="Falciatore A."/>
            <person name="Fournet J."/>
            <person name="Haruta M."/>
            <person name="Huysman M.J."/>
            <person name="Jenkins B.D."/>
            <person name="Jiroutova K."/>
            <person name="Jorgensen R.E."/>
            <person name="Joubert Y."/>
            <person name="Kaplan A."/>
            <person name="Kroger N."/>
            <person name="Kroth P.G."/>
            <person name="La Roche J."/>
            <person name="Lindquist E."/>
            <person name="Lommer M."/>
            <person name="Martin-Jezequel V."/>
            <person name="Lopez P.J."/>
            <person name="Lucas S."/>
            <person name="Mangogna M."/>
            <person name="McGinnis K."/>
            <person name="Medlin L.K."/>
            <person name="Montsant A."/>
            <person name="Oudot-Le Secq M.P."/>
            <person name="Napoli C."/>
            <person name="Obornik M."/>
            <person name="Parker M.S."/>
            <person name="Petit J.L."/>
            <person name="Porcel B.M."/>
            <person name="Poulsen N."/>
            <person name="Robison M."/>
            <person name="Rychlewski L."/>
            <person name="Rynearson T.A."/>
            <person name="Schmutz J."/>
            <person name="Shapiro H."/>
            <person name="Siaut M."/>
            <person name="Stanley M."/>
            <person name="Sussman M.R."/>
            <person name="Taylor A.R."/>
            <person name="Vardi A."/>
            <person name="von Dassow P."/>
            <person name="Vyverman W."/>
            <person name="Willis A."/>
            <person name="Wyrwicz L.S."/>
            <person name="Rokhsar D.S."/>
            <person name="Weissenbach J."/>
            <person name="Armbrust E.V."/>
            <person name="Green B.R."/>
            <person name="Van de Peer Y."/>
            <person name="Grigoriev I.V."/>
        </authorList>
    </citation>
    <scope>NUCLEOTIDE SEQUENCE [LARGE SCALE GENOMIC DNA]</scope>
    <source>
        <strain evidence="12 13">CCMP1335</strain>
    </source>
</reference>
<feature type="domain" description="ATP synthase F1 complex delta/epsilon subunit N-terminal" evidence="11">
    <location>
        <begin position="15"/>
        <end position="80"/>
    </location>
</feature>
<evidence type="ECO:0000256" key="5">
    <source>
        <dbReference type="ARBA" id="ARBA00022792"/>
    </source>
</evidence>
<sequence length="137" mass="14292">RRTFSSEAAPASGLMKLNFNLPQETLYDAAPVKSVVVPGAMGEYEVTADHVPIVAELKAGMLTINHEGGESEKYFVAGGFSLTHEGSTTDIVCPEAVKLDDIDSAAVQTNYEAAKAKASSAEAGSAEAAEAMIEVEV</sequence>
<evidence type="ECO:0000259" key="11">
    <source>
        <dbReference type="Pfam" id="PF02823"/>
    </source>
</evidence>
<comment type="subcellular location">
    <subcellularLocation>
        <location evidence="1">Mitochondrion inner membrane</location>
    </subcellularLocation>
</comment>
<protein>
    <submittedName>
        <fullName evidence="12">F-type H-ATPase delta subunit</fullName>
        <ecNumber evidence="12">3.6.3.14</ecNumber>
    </submittedName>
</protein>
<proteinExistence type="inferred from homology"/>
<keyword evidence="7" id="KW-0406">Ion transport</keyword>
<dbReference type="FunFam" id="2.60.15.10:FF:000020">
    <property type="entry name" value="F-type H-ATPase delta subunit"/>
    <property type="match status" value="1"/>
</dbReference>
<evidence type="ECO:0000313" key="12">
    <source>
        <dbReference type="EMBL" id="ACI64416.1"/>
    </source>
</evidence>
<evidence type="ECO:0000256" key="4">
    <source>
        <dbReference type="ARBA" id="ARBA00022781"/>
    </source>
</evidence>
<keyword evidence="4" id="KW-0375">Hydrogen ion transport</keyword>
<dbReference type="InterPro" id="IPR020546">
    <property type="entry name" value="ATP_synth_F1_dsu/esu_N"/>
</dbReference>
<dbReference type="GO" id="GO:0016787">
    <property type="term" value="F:hydrolase activity"/>
    <property type="evidence" value="ECO:0007669"/>
    <property type="project" value="UniProtKB-KW"/>
</dbReference>
<evidence type="ECO:0000256" key="2">
    <source>
        <dbReference type="ARBA" id="ARBA00005712"/>
    </source>
</evidence>
<comment type="similarity">
    <text evidence="2">Belongs to the ATPase epsilon chain family.</text>
</comment>
<dbReference type="Proteomes" id="UP000001449">
    <property type="component" value="Chromosome 7"/>
</dbReference>
<dbReference type="HOGENOM" id="CLU_084338_0_2_1"/>
<reference evidence="12 13" key="1">
    <citation type="journal article" date="2004" name="Science">
        <title>The genome of the diatom Thalassiosira pseudonana: ecology, evolution, and metabolism.</title>
        <authorList>
            <person name="Armbrust E.V."/>
            <person name="Berges J.A."/>
            <person name="Bowler C."/>
            <person name="Green B.R."/>
            <person name="Martinez D."/>
            <person name="Putnam N.H."/>
            <person name="Zhou S."/>
            <person name="Allen A.E."/>
            <person name="Apt K.E."/>
            <person name="Bechner M."/>
            <person name="Brzezinski M.A."/>
            <person name="Chaal B.K."/>
            <person name="Chiovitti A."/>
            <person name="Davis A.K."/>
            <person name="Demarest M.S."/>
            <person name="Detter J.C."/>
            <person name="Glavina T."/>
            <person name="Goodstein D."/>
            <person name="Hadi M.Z."/>
            <person name="Hellsten U."/>
            <person name="Hildebrand M."/>
            <person name="Jenkins B.D."/>
            <person name="Jurka J."/>
            <person name="Kapitonov V.V."/>
            <person name="Kroger N."/>
            <person name="Lau W.W."/>
            <person name="Lane T.W."/>
            <person name="Larimer F.W."/>
            <person name="Lippmeier J.C."/>
            <person name="Lucas S."/>
            <person name="Medina M."/>
            <person name="Montsant A."/>
            <person name="Obornik M."/>
            <person name="Parker M.S."/>
            <person name="Palenik B."/>
            <person name="Pazour G.J."/>
            <person name="Richardson P.M."/>
            <person name="Rynearson T.A."/>
            <person name="Saito M.A."/>
            <person name="Schwartz D.C."/>
            <person name="Thamatrakoln K."/>
            <person name="Valentin K."/>
            <person name="Vardi A."/>
            <person name="Wilkerson F.P."/>
            <person name="Rokhsar D.S."/>
        </authorList>
    </citation>
    <scope>NUCLEOTIDE SEQUENCE [LARGE SCALE GENOMIC DNA]</scope>
    <source>
        <strain evidence="12 13">CCMP1335</strain>
    </source>
</reference>
<feature type="non-terminal residue" evidence="12">
    <location>
        <position position="137"/>
    </location>
</feature>
<evidence type="ECO:0000256" key="10">
    <source>
        <dbReference type="ARBA" id="ARBA00023136"/>
    </source>
</evidence>
<keyword evidence="13" id="KW-1185">Reference proteome</keyword>
<keyword evidence="5" id="KW-0999">Mitochondrion inner membrane</keyword>
<evidence type="ECO:0000256" key="3">
    <source>
        <dbReference type="ARBA" id="ARBA00022448"/>
    </source>
</evidence>
<dbReference type="eggNOG" id="KOG1758">
    <property type="taxonomic scope" value="Eukaryota"/>
</dbReference>
<accession>B5YP89</accession>
<evidence type="ECO:0000313" key="13">
    <source>
        <dbReference type="Proteomes" id="UP000001449"/>
    </source>
</evidence>
<dbReference type="GO" id="GO:0045259">
    <property type="term" value="C:proton-transporting ATP synthase complex"/>
    <property type="evidence" value="ECO:0000318"/>
    <property type="project" value="GO_Central"/>
</dbReference>
<dbReference type="PaxDb" id="35128-Thaps19298"/>
<dbReference type="RefSeq" id="XP_002295699.1">
    <property type="nucleotide sequence ID" value="XM_002295663.1"/>
</dbReference>
<dbReference type="GO" id="GO:0046933">
    <property type="term" value="F:proton-transporting ATP synthase activity, rotational mechanism"/>
    <property type="evidence" value="ECO:0007669"/>
    <property type="project" value="InterPro"/>
</dbReference>
<dbReference type="CDD" id="cd12152">
    <property type="entry name" value="F1-ATPase_delta"/>
    <property type="match status" value="1"/>
</dbReference>
<dbReference type="Pfam" id="PF02823">
    <property type="entry name" value="ATP-synt_DE_N"/>
    <property type="match status" value="1"/>
</dbReference>